<dbReference type="InterPro" id="IPR036909">
    <property type="entry name" value="Cyt_c-like_dom_sf"/>
</dbReference>
<proteinExistence type="predicted"/>
<feature type="binding site" description="covalent" evidence="8">
    <location>
        <position position="35"/>
    </location>
    <ligand>
        <name>heme c</name>
        <dbReference type="ChEBI" id="CHEBI:61717"/>
        <label>1</label>
    </ligand>
</feature>
<comment type="subcellular location">
    <subcellularLocation>
        <location evidence="1">Periplasm</location>
    </subcellularLocation>
</comment>
<keyword evidence="10" id="KW-0732">Signal</keyword>
<feature type="binding site" description="axial binding residue" evidence="9">
    <location>
        <position position="173"/>
    </location>
    <ligand>
        <name>heme c</name>
        <dbReference type="ChEBI" id="CHEBI:61717"/>
        <label>2</label>
    </ligand>
    <ligandPart>
        <name>Fe</name>
        <dbReference type="ChEBI" id="CHEBI:18248"/>
    </ligandPart>
</feature>
<comment type="caution">
    <text evidence="12">The sequence shown here is derived from an EMBL/GenBank/DDBJ whole genome shotgun (WGS) entry which is preliminary data.</text>
</comment>
<evidence type="ECO:0000313" key="12">
    <source>
        <dbReference type="EMBL" id="HEC07220.1"/>
    </source>
</evidence>
<dbReference type="InterPro" id="IPR009056">
    <property type="entry name" value="Cyt_c-like_dom"/>
</dbReference>
<evidence type="ECO:0000256" key="10">
    <source>
        <dbReference type="SAM" id="SignalP"/>
    </source>
</evidence>
<gene>
    <name evidence="12" type="ORF">ENJ12_10225</name>
</gene>
<feature type="binding site" description="covalent" evidence="8">
    <location>
        <position position="129"/>
    </location>
    <ligand>
        <name>heme c</name>
        <dbReference type="ChEBI" id="CHEBI:61717"/>
        <label>2</label>
    </ligand>
</feature>
<evidence type="ECO:0000256" key="7">
    <source>
        <dbReference type="ARBA" id="ARBA00023004"/>
    </source>
</evidence>
<feature type="domain" description="Cytochrome c" evidence="11">
    <location>
        <begin position="19"/>
        <end position="98"/>
    </location>
</feature>
<keyword evidence="5" id="KW-0574">Periplasm</keyword>
<feature type="domain" description="Cytochrome c" evidence="11">
    <location>
        <begin position="108"/>
        <end position="196"/>
    </location>
</feature>
<dbReference type="Proteomes" id="UP000886339">
    <property type="component" value="Unassembled WGS sequence"/>
</dbReference>
<feature type="binding site" description="axial binding residue" evidence="9">
    <location>
        <position position="36"/>
    </location>
    <ligand>
        <name>heme c</name>
        <dbReference type="ChEBI" id="CHEBI:61717"/>
        <label>1</label>
    </ligand>
    <ligandPart>
        <name>Fe</name>
        <dbReference type="ChEBI" id="CHEBI:18248"/>
    </ligandPart>
</feature>
<evidence type="ECO:0000256" key="4">
    <source>
        <dbReference type="ARBA" id="ARBA00022723"/>
    </source>
</evidence>
<evidence type="ECO:0000256" key="2">
    <source>
        <dbReference type="ARBA" id="ARBA00022448"/>
    </source>
</evidence>
<keyword evidence="3 8" id="KW-0349">Heme</keyword>
<comment type="PTM">
    <text evidence="8">Binds 2 heme c groups covalently per subunit.</text>
</comment>
<feature type="binding site" description="covalent" evidence="8">
    <location>
        <position position="132"/>
    </location>
    <ligand>
        <name>heme c</name>
        <dbReference type="ChEBI" id="CHEBI:61717"/>
        <label>2</label>
    </ligand>
</feature>
<evidence type="ECO:0000259" key="11">
    <source>
        <dbReference type="PROSITE" id="PS51007"/>
    </source>
</evidence>
<dbReference type="GO" id="GO:0042597">
    <property type="term" value="C:periplasmic space"/>
    <property type="evidence" value="ECO:0007669"/>
    <property type="project" value="UniProtKB-SubCell"/>
</dbReference>
<evidence type="ECO:0000256" key="1">
    <source>
        <dbReference type="ARBA" id="ARBA00004418"/>
    </source>
</evidence>
<protein>
    <submittedName>
        <fullName evidence="12">Cytochrome c4</fullName>
    </submittedName>
</protein>
<dbReference type="PANTHER" id="PTHR33751:SF9">
    <property type="entry name" value="CYTOCHROME C4"/>
    <property type="match status" value="1"/>
</dbReference>
<evidence type="ECO:0000256" key="8">
    <source>
        <dbReference type="PIRSR" id="PIRSR000005-1"/>
    </source>
</evidence>
<dbReference type="GO" id="GO:0020037">
    <property type="term" value="F:heme binding"/>
    <property type="evidence" value="ECO:0007669"/>
    <property type="project" value="InterPro"/>
</dbReference>
<feature type="chain" id="PRO_5032301760" evidence="10">
    <location>
        <begin position="19"/>
        <end position="203"/>
    </location>
</feature>
<dbReference type="PROSITE" id="PS51007">
    <property type="entry name" value="CYTC"/>
    <property type="match status" value="2"/>
</dbReference>
<feature type="binding site" description="axial binding residue" evidence="9">
    <location>
        <position position="133"/>
    </location>
    <ligand>
        <name>heme c</name>
        <dbReference type="ChEBI" id="CHEBI:61717"/>
        <label>2</label>
    </ligand>
    <ligandPart>
        <name>Fe</name>
        <dbReference type="ChEBI" id="CHEBI:18248"/>
    </ligandPart>
</feature>
<dbReference type="GO" id="GO:0009055">
    <property type="term" value="F:electron transfer activity"/>
    <property type="evidence" value="ECO:0007669"/>
    <property type="project" value="InterPro"/>
</dbReference>
<sequence>MKKIILALGLLSIGTANAANIDLAKSIVKAKCHLCHGEEGEASSAIYPRLAGQNRNYLVKQLKNFRDGKRKSDTMNEMAKDLKDDQIEALADYFSSKPALTHRVRDKGFAAVGEYLFKKGNRYSGIPACKSCHGEFGQGTDELPRLAGQHKRYVADQLQAFGERARTNDNAIMHTIASKLTEMEIEALALYVSGIKEETKEEQ</sequence>
<name>A0A831WC56_9GAMM</name>
<dbReference type="InterPro" id="IPR050597">
    <property type="entry name" value="Cytochrome_c_Oxidase_Subunit"/>
</dbReference>
<feature type="binding site" description="covalent" evidence="8">
    <location>
        <position position="32"/>
    </location>
    <ligand>
        <name>heme c</name>
        <dbReference type="ChEBI" id="CHEBI:61717"/>
        <label>1</label>
    </ligand>
</feature>
<keyword evidence="6" id="KW-0249">Electron transport</keyword>
<evidence type="ECO:0000256" key="5">
    <source>
        <dbReference type="ARBA" id="ARBA00022764"/>
    </source>
</evidence>
<feature type="binding site" description="axial binding residue" evidence="9">
    <location>
        <position position="75"/>
    </location>
    <ligand>
        <name>heme c</name>
        <dbReference type="ChEBI" id="CHEBI:61717"/>
        <label>1</label>
    </ligand>
    <ligandPart>
        <name>Fe</name>
        <dbReference type="ChEBI" id="CHEBI:18248"/>
    </ligandPart>
</feature>
<dbReference type="InterPro" id="IPR024167">
    <property type="entry name" value="Cytochrome_c4-like"/>
</dbReference>
<dbReference type="Pfam" id="PF00034">
    <property type="entry name" value="Cytochrom_C"/>
    <property type="match status" value="1"/>
</dbReference>
<feature type="signal peptide" evidence="10">
    <location>
        <begin position="1"/>
        <end position="18"/>
    </location>
</feature>
<evidence type="ECO:0000256" key="9">
    <source>
        <dbReference type="PIRSR" id="PIRSR000005-2"/>
    </source>
</evidence>
<keyword evidence="4 9" id="KW-0479">Metal-binding</keyword>
<reference evidence="12" key="1">
    <citation type="journal article" date="2020" name="mSystems">
        <title>Genome- and Community-Level Interaction Insights into Carbon Utilization and Element Cycling Functions of Hydrothermarchaeota in Hydrothermal Sediment.</title>
        <authorList>
            <person name="Zhou Z."/>
            <person name="Liu Y."/>
            <person name="Xu W."/>
            <person name="Pan J."/>
            <person name="Luo Z.H."/>
            <person name="Li M."/>
        </authorList>
    </citation>
    <scope>NUCLEOTIDE SEQUENCE [LARGE SCALE GENOMIC DNA]</scope>
    <source>
        <strain evidence="12">HyVt-458</strain>
    </source>
</reference>
<keyword evidence="2" id="KW-0813">Transport</keyword>
<dbReference type="GO" id="GO:0005506">
    <property type="term" value="F:iron ion binding"/>
    <property type="evidence" value="ECO:0007669"/>
    <property type="project" value="InterPro"/>
</dbReference>
<dbReference type="AlphaFoldDB" id="A0A831WC56"/>
<evidence type="ECO:0000256" key="3">
    <source>
        <dbReference type="ARBA" id="ARBA00022617"/>
    </source>
</evidence>
<organism evidence="12">
    <name type="scientific">Thiolapillus brandeum</name>
    <dbReference type="NCBI Taxonomy" id="1076588"/>
    <lineage>
        <taxon>Bacteria</taxon>
        <taxon>Pseudomonadati</taxon>
        <taxon>Pseudomonadota</taxon>
        <taxon>Gammaproteobacteria</taxon>
        <taxon>Chromatiales</taxon>
        <taxon>Sedimenticolaceae</taxon>
        <taxon>Thiolapillus</taxon>
    </lineage>
</organism>
<dbReference type="PANTHER" id="PTHR33751">
    <property type="entry name" value="CBB3-TYPE CYTOCHROME C OXIDASE SUBUNIT FIXP"/>
    <property type="match status" value="1"/>
</dbReference>
<dbReference type="PIRSF" id="PIRSF000005">
    <property type="entry name" value="Cytochrome_c4"/>
    <property type="match status" value="1"/>
</dbReference>
<keyword evidence="7 9" id="KW-0408">Iron</keyword>
<dbReference type="SUPFAM" id="SSF46626">
    <property type="entry name" value="Cytochrome c"/>
    <property type="match status" value="2"/>
</dbReference>
<evidence type="ECO:0000256" key="6">
    <source>
        <dbReference type="ARBA" id="ARBA00022982"/>
    </source>
</evidence>
<accession>A0A831WC56</accession>
<dbReference type="EMBL" id="DRLF01000349">
    <property type="protein sequence ID" value="HEC07220.1"/>
    <property type="molecule type" value="Genomic_DNA"/>
</dbReference>
<dbReference type="Pfam" id="PF13442">
    <property type="entry name" value="Cytochrome_CBB3"/>
    <property type="match status" value="1"/>
</dbReference>
<dbReference type="Gene3D" id="1.10.760.10">
    <property type="entry name" value="Cytochrome c-like domain"/>
    <property type="match status" value="2"/>
</dbReference>